<dbReference type="HOGENOM" id="CLU_1779793_0_0_1"/>
<dbReference type="EMBL" id="CAEY01000468">
    <property type="status" value="NOT_ANNOTATED_CDS"/>
    <property type="molecule type" value="Genomic_DNA"/>
</dbReference>
<name>T1JSX3_TETUR</name>
<reference evidence="1" key="2">
    <citation type="submission" date="2015-06" db="UniProtKB">
        <authorList>
            <consortium name="EnsemblMetazoa"/>
        </authorList>
    </citation>
    <scope>IDENTIFICATION</scope>
</reference>
<proteinExistence type="predicted"/>
<dbReference type="EnsemblMetazoa" id="tetur01g12060.1">
    <property type="protein sequence ID" value="tetur01g12060.1"/>
    <property type="gene ID" value="tetur01g12060"/>
</dbReference>
<dbReference type="Proteomes" id="UP000015104">
    <property type="component" value="Unassembled WGS sequence"/>
</dbReference>
<protein>
    <submittedName>
        <fullName evidence="1">Uncharacterized protein</fullName>
    </submittedName>
</protein>
<reference evidence="2" key="1">
    <citation type="submission" date="2011-08" db="EMBL/GenBank/DDBJ databases">
        <authorList>
            <person name="Rombauts S."/>
        </authorList>
    </citation>
    <scope>NUCLEOTIDE SEQUENCE</scope>
    <source>
        <strain evidence="2">London</strain>
    </source>
</reference>
<keyword evidence="2" id="KW-1185">Reference proteome</keyword>
<accession>T1JSX3</accession>
<evidence type="ECO:0000313" key="2">
    <source>
        <dbReference type="Proteomes" id="UP000015104"/>
    </source>
</evidence>
<dbReference type="AlphaFoldDB" id="T1JSX3"/>
<organism evidence="1 2">
    <name type="scientific">Tetranychus urticae</name>
    <name type="common">Two-spotted spider mite</name>
    <dbReference type="NCBI Taxonomy" id="32264"/>
    <lineage>
        <taxon>Eukaryota</taxon>
        <taxon>Metazoa</taxon>
        <taxon>Ecdysozoa</taxon>
        <taxon>Arthropoda</taxon>
        <taxon>Chelicerata</taxon>
        <taxon>Arachnida</taxon>
        <taxon>Acari</taxon>
        <taxon>Acariformes</taxon>
        <taxon>Trombidiformes</taxon>
        <taxon>Prostigmata</taxon>
        <taxon>Eleutherengona</taxon>
        <taxon>Raphignathae</taxon>
        <taxon>Tetranychoidea</taxon>
        <taxon>Tetranychidae</taxon>
        <taxon>Tetranychus</taxon>
    </lineage>
</organism>
<evidence type="ECO:0000313" key="1">
    <source>
        <dbReference type="EnsemblMetazoa" id="tetur01g12060.1"/>
    </source>
</evidence>
<sequence length="146" mass="17097">MSNVRYRAYCACSPLKVIDIGRGDIDAYSCFQSDNKSRGQKRKEEALTTRARDANELIREFARISRANMESIQDLKDHDMFCDYMNERMEKHFGFLKEEFERQYLEWAAKKVGQEAEKAVLERTSCPKVGLFNTTIMHGFLKTMNF</sequence>